<evidence type="ECO:0000259" key="5">
    <source>
        <dbReference type="Pfam" id="PF00535"/>
    </source>
</evidence>
<gene>
    <name evidence="6" type="ORF">OM076_30830</name>
</gene>
<organism evidence="6 7">
    <name type="scientific">Solirubrobacter ginsenosidimutans</name>
    <dbReference type="NCBI Taxonomy" id="490573"/>
    <lineage>
        <taxon>Bacteria</taxon>
        <taxon>Bacillati</taxon>
        <taxon>Actinomycetota</taxon>
        <taxon>Thermoleophilia</taxon>
        <taxon>Solirubrobacterales</taxon>
        <taxon>Solirubrobacteraceae</taxon>
        <taxon>Solirubrobacter</taxon>
    </lineage>
</organism>
<feature type="domain" description="Glycosyltransferase 2-like" evidence="5">
    <location>
        <begin position="6"/>
        <end position="164"/>
    </location>
</feature>
<dbReference type="Gene3D" id="3.90.550.10">
    <property type="entry name" value="Spore Coat Polysaccharide Biosynthesis Protein SpsA, Chain A"/>
    <property type="match status" value="1"/>
</dbReference>
<accession>A0A9X3N0A3</accession>
<dbReference type="EMBL" id="JAPDOD010000037">
    <property type="protein sequence ID" value="MDA0164703.1"/>
    <property type="molecule type" value="Genomic_DNA"/>
</dbReference>
<evidence type="ECO:0000256" key="1">
    <source>
        <dbReference type="ARBA" id="ARBA00004776"/>
    </source>
</evidence>
<evidence type="ECO:0000313" key="7">
    <source>
        <dbReference type="Proteomes" id="UP001149140"/>
    </source>
</evidence>
<dbReference type="InterPro" id="IPR001173">
    <property type="entry name" value="Glyco_trans_2-like"/>
</dbReference>
<dbReference type="EC" id="2.4.-.-" evidence="6"/>
<name>A0A9X3N0A3_9ACTN</name>
<evidence type="ECO:0000256" key="4">
    <source>
        <dbReference type="ARBA" id="ARBA00022679"/>
    </source>
</evidence>
<dbReference type="InterPro" id="IPR029044">
    <property type="entry name" value="Nucleotide-diphossugar_trans"/>
</dbReference>
<evidence type="ECO:0000256" key="3">
    <source>
        <dbReference type="ARBA" id="ARBA00022676"/>
    </source>
</evidence>
<sequence>MAPPASILFPTRDRYDYLVVALDSVAPQAAKHGAEIVIVEDDAPDPATAALADRHGARYLALGRKRGINVARNAAVAASSGDLVCFLDDDVEVWPGWLDALLAASSEFDALGGPIRPRLEGSRLRACGREPLPVTTLDLGPDDRDAEFVWGANMALRRSAIERIGPFDEVLGGAGDEEDWQRRLRAAGGRVGYVAAAGVDHRRTGSDAKLRSLVRAQYYRGRASRRYDVHKARAVTAAAAPLHAAAPSPHAAPP</sequence>
<comment type="similarity">
    <text evidence="2">Belongs to the glycosyltransferase 2 family.</text>
</comment>
<dbReference type="Proteomes" id="UP001149140">
    <property type="component" value="Unassembled WGS sequence"/>
</dbReference>
<proteinExistence type="inferred from homology"/>
<dbReference type="SUPFAM" id="SSF53448">
    <property type="entry name" value="Nucleotide-diphospho-sugar transferases"/>
    <property type="match status" value="1"/>
</dbReference>
<protein>
    <submittedName>
        <fullName evidence="6">Glycosyltransferase</fullName>
        <ecNumber evidence="6">2.4.-.-</ecNumber>
    </submittedName>
</protein>
<dbReference type="PANTHER" id="PTHR43179:SF12">
    <property type="entry name" value="GALACTOFURANOSYLTRANSFERASE GLFT2"/>
    <property type="match status" value="1"/>
</dbReference>
<dbReference type="Pfam" id="PF00535">
    <property type="entry name" value="Glycos_transf_2"/>
    <property type="match status" value="1"/>
</dbReference>
<evidence type="ECO:0000313" key="6">
    <source>
        <dbReference type="EMBL" id="MDA0164703.1"/>
    </source>
</evidence>
<dbReference type="GO" id="GO:0016757">
    <property type="term" value="F:glycosyltransferase activity"/>
    <property type="evidence" value="ECO:0007669"/>
    <property type="project" value="UniProtKB-KW"/>
</dbReference>
<reference evidence="6" key="1">
    <citation type="submission" date="2022-10" db="EMBL/GenBank/DDBJ databases">
        <title>The WGS of Solirubrobacter ginsenosidimutans DSM 21036.</title>
        <authorList>
            <person name="Jiang Z."/>
        </authorList>
    </citation>
    <scope>NUCLEOTIDE SEQUENCE</scope>
    <source>
        <strain evidence="6">DSM 21036</strain>
    </source>
</reference>
<keyword evidence="4 6" id="KW-0808">Transferase</keyword>
<comment type="pathway">
    <text evidence="1">Cell wall biogenesis; cell wall polysaccharide biosynthesis.</text>
</comment>
<keyword evidence="7" id="KW-1185">Reference proteome</keyword>
<evidence type="ECO:0000256" key="2">
    <source>
        <dbReference type="ARBA" id="ARBA00006739"/>
    </source>
</evidence>
<dbReference type="AlphaFoldDB" id="A0A9X3N0A3"/>
<dbReference type="RefSeq" id="WP_270043954.1">
    <property type="nucleotide sequence ID" value="NZ_JAPDOD010000037.1"/>
</dbReference>
<keyword evidence="3 6" id="KW-0328">Glycosyltransferase</keyword>
<dbReference type="PANTHER" id="PTHR43179">
    <property type="entry name" value="RHAMNOSYLTRANSFERASE WBBL"/>
    <property type="match status" value="1"/>
</dbReference>
<comment type="caution">
    <text evidence="6">The sequence shown here is derived from an EMBL/GenBank/DDBJ whole genome shotgun (WGS) entry which is preliminary data.</text>
</comment>
<feature type="non-terminal residue" evidence="6">
    <location>
        <position position="254"/>
    </location>
</feature>